<keyword evidence="3" id="KW-1185">Reference proteome</keyword>
<evidence type="ECO:0000256" key="1">
    <source>
        <dbReference type="SAM" id="MobiDB-lite"/>
    </source>
</evidence>
<evidence type="ECO:0000313" key="2">
    <source>
        <dbReference type="EMBL" id="KIO17570.1"/>
    </source>
</evidence>
<accession>A0A0C3PS97</accession>
<evidence type="ECO:0008006" key="4">
    <source>
        <dbReference type="Google" id="ProtNLM"/>
    </source>
</evidence>
<proteinExistence type="predicted"/>
<protein>
    <recommendedName>
        <fullName evidence="4">F-box domain-containing protein</fullName>
    </recommendedName>
</protein>
<evidence type="ECO:0000313" key="3">
    <source>
        <dbReference type="Proteomes" id="UP000054248"/>
    </source>
</evidence>
<feature type="compositionally biased region" description="Acidic residues" evidence="1">
    <location>
        <begin position="432"/>
        <end position="465"/>
    </location>
</feature>
<dbReference type="HOGENOM" id="CLU_559215_0_0_1"/>
<sequence>MSGSSPAWIAERSQPKTLVTEQALKLDPKPFDSLSKLPPKLLTLIARFYLRSSSDDDDGYFPAILLLTHINLRLRQIVIGTPDMWTSFGMSDAEGSFHLVRLCITRSKLQPLKIQLHASVCAEGSDLGDRFYDLLHPVASRIRIFKVYMTEKRALKISEGVLAKLELPTLKEIGLYYDRIYHAGFLQSIRIPGGANLEILTLKGLFPGCPNLSNLKCLTLTSAGYCKWSPGYISLLLSRSPSLQNLTFIGTEAVFDVECEKQPDVPASSLRYLGMKGGVTANFAAYFLLALHAPNLETVDIAIPLLRVNEWMIGAPVSWEDMIDQMETRFLRKETFRTVRSLVIDPEDDGSRPHRFRGFFRFLAAAFPCITSLDVNQKEIRGLISSRNGNNLLESGWDLLDTLTIRGSPSRGTLARILAFARARNGTHLDGLEGDEENSGEEYASSEEDDDETGWVDDDTDEREGEDERTKSEEESGGGESKKGTVGW</sequence>
<dbReference type="OrthoDB" id="3051094at2759"/>
<dbReference type="SUPFAM" id="SSF52047">
    <property type="entry name" value="RNI-like"/>
    <property type="match status" value="1"/>
</dbReference>
<dbReference type="AlphaFoldDB" id="A0A0C3PS97"/>
<gene>
    <name evidence="2" type="ORF">M407DRAFT_227995</name>
</gene>
<organism evidence="2 3">
    <name type="scientific">Tulasnella calospora MUT 4182</name>
    <dbReference type="NCBI Taxonomy" id="1051891"/>
    <lineage>
        <taxon>Eukaryota</taxon>
        <taxon>Fungi</taxon>
        <taxon>Dikarya</taxon>
        <taxon>Basidiomycota</taxon>
        <taxon>Agaricomycotina</taxon>
        <taxon>Agaricomycetes</taxon>
        <taxon>Cantharellales</taxon>
        <taxon>Tulasnellaceae</taxon>
        <taxon>Tulasnella</taxon>
    </lineage>
</organism>
<dbReference type="Proteomes" id="UP000054248">
    <property type="component" value="Unassembled WGS sequence"/>
</dbReference>
<reference evidence="3" key="2">
    <citation type="submission" date="2015-01" db="EMBL/GenBank/DDBJ databases">
        <title>Evolutionary Origins and Diversification of the Mycorrhizal Mutualists.</title>
        <authorList>
            <consortium name="DOE Joint Genome Institute"/>
            <consortium name="Mycorrhizal Genomics Consortium"/>
            <person name="Kohler A."/>
            <person name="Kuo A."/>
            <person name="Nagy L.G."/>
            <person name="Floudas D."/>
            <person name="Copeland A."/>
            <person name="Barry K.W."/>
            <person name="Cichocki N."/>
            <person name="Veneault-Fourrey C."/>
            <person name="LaButti K."/>
            <person name="Lindquist E.A."/>
            <person name="Lipzen A."/>
            <person name="Lundell T."/>
            <person name="Morin E."/>
            <person name="Murat C."/>
            <person name="Riley R."/>
            <person name="Ohm R."/>
            <person name="Sun H."/>
            <person name="Tunlid A."/>
            <person name="Henrissat B."/>
            <person name="Grigoriev I.V."/>
            <person name="Hibbett D.S."/>
            <person name="Martin F."/>
        </authorList>
    </citation>
    <scope>NUCLEOTIDE SEQUENCE [LARGE SCALE GENOMIC DNA]</scope>
    <source>
        <strain evidence="3">MUT 4182</strain>
    </source>
</reference>
<feature type="region of interest" description="Disordered" evidence="1">
    <location>
        <begin position="428"/>
        <end position="488"/>
    </location>
</feature>
<name>A0A0C3PS97_9AGAM</name>
<reference evidence="2 3" key="1">
    <citation type="submission" date="2014-04" db="EMBL/GenBank/DDBJ databases">
        <authorList>
            <consortium name="DOE Joint Genome Institute"/>
            <person name="Kuo A."/>
            <person name="Girlanda M."/>
            <person name="Perotto S."/>
            <person name="Kohler A."/>
            <person name="Nagy L.G."/>
            <person name="Floudas D."/>
            <person name="Copeland A."/>
            <person name="Barry K.W."/>
            <person name="Cichocki N."/>
            <person name="Veneault-Fourrey C."/>
            <person name="LaButti K."/>
            <person name="Lindquist E.A."/>
            <person name="Lipzen A."/>
            <person name="Lundell T."/>
            <person name="Morin E."/>
            <person name="Murat C."/>
            <person name="Sun H."/>
            <person name="Tunlid A."/>
            <person name="Henrissat B."/>
            <person name="Grigoriev I.V."/>
            <person name="Hibbett D.S."/>
            <person name="Martin F."/>
            <person name="Nordberg H.P."/>
            <person name="Cantor M.N."/>
            <person name="Hua S.X."/>
        </authorList>
    </citation>
    <scope>NUCLEOTIDE SEQUENCE [LARGE SCALE GENOMIC DNA]</scope>
    <source>
        <strain evidence="2 3">MUT 4182</strain>
    </source>
</reference>
<dbReference type="EMBL" id="KN823367">
    <property type="protein sequence ID" value="KIO17570.1"/>
    <property type="molecule type" value="Genomic_DNA"/>
</dbReference>